<evidence type="ECO:0000259" key="9">
    <source>
        <dbReference type="Pfam" id="PF23598"/>
    </source>
</evidence>
<reference evidence="10" key="1">
    <citation type="submission" date="2024-10" db="EMBL/GenBank/DDBJ databases">
        <authorList>
            <person name="Ryan C."/>
        </authorList>
    </citation>
    <scope>NUCLEOTIDE SEQUENCE [LARGE SCALE GENOMIC DNA]</scope>
</reference>
<dbReference type="InterPro" id="IPR055414">
    <property type="entry name" value="LRR_R13L4/SHOC2-like"/>
</dbReference>
<organism evidence="10 11">
    <name type="scientific">Urochloa decumbens</name>
    <dbReference type="NCBI Taxonomy" id="240449"/>
    <lineage>
        <taxon>Eukaryota</taxon>
        <taxon>Viridiplantae</taxon>
        <taxon>Streptophyta</taxon>
        <taxon>Embryophyta</taxon>
        <taxon>Tracheophyta</taxon>
        <taxon>Spermatophyta</taxon>
        <taxon>Magnoliopsida</taxon>
        <taxon>Liliopsida</taxon>
        <taxon>Poales</taxon>
        <taxon>Poaceae</taxon>
        <taxon>PACMAD clade</taxon>
        <taxon>Panicoideae</taxon>
        <taxon>Panicodae</taxon>
        <taxon>Paniceae</taxon>
        <taxon>Melinidinae</taxon>
        <taxon>Urochloa</taxon>
    </lineage>
</organism>
<gene>
    <name evidence="10" type="ORF">URODEC1_LOCUS60553</name>
</gene>
<dbReference type="SUPFAM" id="SSF52540">
    <property type="entry name" value="P-loop containing nucleoside triphosphate hydrolases"/>
    <property type="match status" value="1"/>
</dbReference>
<comment type="similarity">
    <text evidence="1">Belongs to the disease resistance NB-LRR family.</text>
</comment>
<name>A0ABC9B430_9POAL</name>
<protein>
    <submittedName>
        <fullName evidence="10">Uncharacterized protein</fullName>
    </submittedName>
</protein>
<dbReference type="GO" id="GO:0000166">
    <property type="term" value="F:nucleotide binding"/>
    <property type="evidence" value="ECO:0007669"/>
    <property type="project" value="UniProtKB-KW"/>
</dbReference>
<dbReference type="SUPFAM" id="SSF52058">
    <property type="entry name" value="L domain-like"/>
    <property type="match status" value="1"/>
</dbReference>
<evidence type="ECO:0000256" key="5">
    <source>
        <dbReference type="ARBA" id="ARBA00022821"/>
    </source>
</evidence>
<feature type="domain" description="NB-ARC" evidence="7">
    <location>
        <begin position="149"/>
        <end position="307"/>
    </location>
</feature>
<dbReference type="InterPro" id="IPR003591">
    <property type="entry name" value="Leu-rich_rpt_typical-subtyp"/>
</dbReference>
<dbReference type="GO" id="GO:0006952">
    <property type="term" value="P:defense response"/>
    <property type="evidence" value="ECO:0007669"/>
    <property type="project" value="UniProtKB-KW"/>
</dbReference>
<feature type="domain" description="Disease resistance N-terminal" evidence="8">
    <location>
        <begin position="8"/>
        <end position="91"/>
    </location>
</feature>
<proteinExistence type="inferred from homology"/>
<dbReference type="SMART" id="SM00369">
    <property type="entry name" value="LRR_TYP"/>
    <property type="match status" value="2"/>
</dbReference>
<dbReference type="Pfam" id="PF23598">
    <property type="entry name" value="LRR_14"/>
    <property type="match status" value="1"/>
</dbReference>
<evidence type="ECO:0000256" key="3">
    <source>
        <dbReference type="ARBA" id="ARBA00022737"/>
    </source>
</evidence>
<dbReference type="EMBL" id="OZ075134">
    <property type="protein sequence ID" value="CAL4991200.1"/>
    <property type="molecule type" value="Genomic_DNA"/>
</dbReference>
<dbReference type="PANTHER" id="PTHR19338:SF75">
    <property type="entry name" value="OS08G0170100 PROTEIN"/>
    <property type="match status" value="1"/>
</dbReference>
<dbReference type="Proteomes" id="UP001497457">
    <property type="component" value="Chromosome 24b"/>
</dbReference>
<dbReference type="Pfam" id="PF18052">
    <property type="entry name" value="Rx_N"/>
    <property type="match status" value="1"/>
</dbReference>
<dbReference type="Gene3D" id="3.40.50.300">
    <property type="entry name" value="P-loop containing nucleotide triphosphate hydrolases"/>
    <property type="match status" value="1"/>
</dbReference>
<accession>A0ABC9B430</accession>
<dbReference type="GO" id="GO:0051707">
    <property type="term" value="P:response to other organism"/>
    <property type="evidence" value="ECO:0007669"/>
    <property type="project" value="UniProtKB-ARBA"/>
</dbReference>
<evidence type="ECO:0000313" key="10">
    <source>
        <dbReference type="EMBL" id="CAL4991200.1"/>
    </source>
</evidence>
<dbReference type="InterPro" id="IPR041118">
    <property type="entry name" value="Rx_N"/>
</dbReference>
<dbReference type="InterPro" id="IPR032675">
    <property type="entry name" value="LRR_dom_sf"/>
</dbReference>
<dbReference type="AlphaFoldDB" id="A0ABC9B430"/>
<dbReference type="CDD" id="cd14798">
    <property type="entry name" value="RX-CC_like"/>
    <property type="match status" value="1"/>
</dbReference>
<evidence type="ECO:0000256" key="6">
    <source>
        <dbReference type="ARBA" id="ARBA00023054"/>
    </source>
</evidence>
<evidence type="ECO:0000256" key="4">
    <source>
        <dbReference type="ARBA" id="ARBA00022741"/>
    </source>
</evidence>
<sequence length="786" mass="88123">MEVVTGALPSVITKLGELLVGEYKLQKGVKGEIRFLQAELESMKGALEKVSNTPADHLDIQDKIWARDLRELSYDIEDHIDTFMVRVKEGPRFAMGLLPEIRDIKIRVEEVAKRHDRYKISSDAAKPIMIDPRLLTQYEKVTELVGIDEAIDELIKTLEGKNEASMRQHGKIVSIVGFGGLGKTTLANAVYEKISTQFHCRAFVSVSQTPDVKKLFKSLLNDLGNITCDETSDETRLIRVLKEFLQEKRYFVVIDDIWDISIWKMIRCALPDNDIGYTIITTTHKFDVAEVTGIAYKLRPLSLNNSRKLLYRRIFGNQNKDNSAEEENCPDEELAEVSDKILNKCSGVPLAIITMASLLASKARNKLEWYEVHNSIGTGLENNLDVLSIRRLSIQNGKESNVMMAQATRTLQHARSVVVFPSVVAQVPAPSSCHVLRVLELRGCDLSQANSLKGLGNLYQLRYLGLRETRISQLPEEIGNLKFLQTLDLWRNHISSLPLCVVQLRNLICLSIDETTRVPNGFGNLSHLEQLSELGIVGSATNMIEELAQLTELRLLAIRLDKWNNKLSECLCKLQKIQYMYIMGNSSQRSIGGLDALVAPRHLRELNAGTSCLFSTLPAWVNPSLLLDLTQIYIAVTELSQVDLEILGRLPALRDLTLEVSNKNIGILQRVVVGAGWFPCLVYCMLDGFVWPVVFQQGAAPRLRELWLTPFHVLKARGIACSDADLDMGLGNLPSLQTFSADLRYKSTSEALLAQAVLTHAAEVHPNHPRHMILIRREKATDSSSE</sequence>
<keyword evidence="4" id="KW-0547">Nucleotide-binding</keyword>
<dbReference type="Pfam" id="PF00931">
    <property type="entry name" value="NB-ARC"/>
    <property type="match status" value="1"/>
</dbReference>
<dbReference type="InterPro" id="IPR042197">
    <property type="entry name" value="Apaf_helical"/>
</dbReference>
<dbReference type="PANTHER" id="PTHR19338">
    <property type="entry name" value="TRANSLOCASE OF INNER MITOCHONDRIAL MEMBRANE 13 HOMOLOG"/>
    <property type="match status" value="1"/>
</dbReference>
<keyword evidence="3" id="KW-0677">Repeat</keyword>
<evidence type="ECO:0000256" key="2">
    <source>
        <dbReference type="ARBA" id="ARBA00022614"/>
    </source>
</evidence>
<evidence type="ECO:0000256" key="1">
    <source>
        <dbReference type="ARBA" id="ARBA00008894"/>
    </source>
</evidence>
<evidence type="ECO:0000259" key="7">
    <source>
        <dbReference type="Pfam" id="PF00931"/>
    </source>
</evidence>
<evidence type="ECO:0000259" key="8">
    <source>
        <dbReference type="Pfam" id="PF18052"/>
    </source>
</evidence>
<feature type="domain" description="Disease resistance R13L4/SHOC-2-like LRR" evidence="9">
    <location>
        <begin position="413"/>
        <end position="770"/>
    </location>
</feature>
<dbReference type="PRINTS" id="PR00364">
    <property type="entry name" value="DISEASERSIST"/>
</dbReference>
<dbReference type="Gene3D" id="1.20.5.4130">
    <property type="match status" value="1"/>
</dbReference>
<keyword evidence="2" id="KW-0433">Leucine-rich repeat</keyword>
<keyword evidence="6" id="KW-0175">Coiled coil</keyword>
<dbReference type="Gene3D" id="1.10.8.430">
    <property type="entry name" value="Helical domain of apoptotic protease-activating factors"/>
    <property type="match status" value="1"/>
</dbReference>
<keyword evidence="11" id="KW-1185">Reference proteome</keyword>
<keyword evidence="5" id="KW-0611">Plant defense</keyword>
<dbReference type="InterPro" id="IPR038005">
    <property type="entry name" value="RX-like_CC"/>
</dbReference>
<evidence type="ECO:0000313" key="11">
    <source>
        <dbReference type="Proteomes" id="UP001497457"/>
    </source>
</evidence>
<dbReference type="InterPro" id="IPR027417">
    <property type="entry name" value="P-loop_NTPase"/>
</dbReference>
<dbReference type="InterPro" id="IPR002182">
    <property type="entry name" value="NB-ARC"/>
</dbReference>
<dbReference type="Gene3D" id="3.80.10.10">
    <property type="entry name" value="Ribonuclease Inhibitor"/>
    <property type="match status" value="1"/>
</dbReference>